<protein>
    <submittedName>
        <fullName evidence="1">GNAT family N-acetyltransferase</fullName>
    </submittedName>
</protein>
<dbReference type="Proteomes" id="UP001597368">
    <property type="component" value="Unassembled WGS sequence"/>
</dbReference>
<comment type="caution">
    <text evidence="1">The sequence shown here is derived from an EMBL/GenBank/DDBJ whole genome shotgun (WGS) entry which is preliminary data.</text>
</comment>
<evidence type="ECO:0000313" key="1">
    <source>
        <dbReference type="EMBL" id="MFD1939841.1"/>
    </source>
</evidence>
<dbReference type="InterPro" id="IPR038764">
    <property type="entry name" value="GNAT_N_AcTrfase_prd"/>
</dbReference>
<reference evidence="2" key="1">
    <citation type="journal article" date="2019" name="Int. J. Syst. Evol. Microbiol.">
        <title>The Global Catalogue of Microorganisms (GCM) 10K type strain sequencing project: providing services to taxonomists for standard genome sequencing and annotation.</title>
        <authorList>
            <consortium name="The Broad Institute Genomics Platform"/>
            <consortium name="The Broad Institute Genome Sequencing Center for Infectious Disease"/>
            <person name="Wu L."/>
            <person name="Ma J."/>
        </authorList>
    </citation>
    <scope>NUCLEOTIDE SEQUENCE [LARGE SCALE GENOMIC DNA]</scope>
    <source>
        <strain evidence="2">ICMP 6774ER</strain>
    </source>
</reference>
<name>A0ABW4TDP7_9ACTN</name>
<gene>
    <name evidence="1" type="ORF">ACFSKW_51135</name>
</gene>
<dbReference type="PANTHER" id="PTHR41700">
    <property type="entry name" value="GCN5-RELATED N-ACETYLTRANSFERASE"/>
    <property type="match status" value="1"/>
</dbReference>
<proteinExistence type="predicted"/>
<dbReference type="SUPFAM" id="SSF55729">
    <property type="entry name" value="Acyl-CoA N-acyltransferases (Nat)"/>
    <property type="match status" value="1"/>
</dbReference>
<dbReference type="EMBL" id="JBHUFV010000098">
    <property type="protein sequence ID" value="MFD1939841.1"/>
    <property type="molecule type" value="Genomic_DNA"/>
</dbReference>
<dbReference type="RefSeq" id="WP_379582496.1">
    <property type="nucleotide sequence ID" value="NZ_JBHUFV010000098.1"/>
</dbReference>
<dbReference type="Gene3D" id="3.40.630.30">
    <property type="match status" value="1"/>
</dbReference>
<sequence>MTALSHPELGEARAAADEASRAGGLAVRELTGPVEHREAERLLALVWRMGQGSPPVSGDLMRALSHAGAYVAGAYLGRDMVGVTAGFLGGRPGSAIELHSHITGVLPRVQGRRVGFALKLHQRAWALERGIDTVVWTFDPLVRRNAYFNLAKLGARVASYLVDFYGEMPDGPNAGHGSDRLLVRWPLRAPHVAAAAAGRPADVLDVGGAVLLDTDPDGRPRRRAPQAAETMLCAVPDDIDALRRRAPGLARQWRYEVRAAFATALACGARVSGMTRSGWYVLAPEGASR</sequence>
<organism evidence="1 2">
    <name type="scientific">Nonomuraea mangrovi</name>
    <dbReference type="NCBI Taxonomy" id="2316207"/>
    <lineage>
        <taxon>Bacteria</taxon>
        <taxon>Bacillati</taxon>
        <taxon>Actinomycetota</taxon>
        <taxon>Actinomycetes</taxon>
        <taxon>Streptosporangiales</taxon>
        <taxon>Streptosporangiaceae</taxon>
        <taxon>Nonomuraea</taxon>
    </lineage>
</organism>
<dbReference type="InterPro" id="IPR016181">
    <property type="entry name" value="Acyl_CoA_acyltransferase"/>
</dbReference>
<evidence type="ECO:0000313" key="2">
    <source>
        <dbReference type="Proteomes" id="UP001597368"/>
    </source>
</evidence>
<dbReference type="PANTHER" id="PTHR41700:SF1">
    <property type="entry name" value="N-ACETYLTRANSFERASE DOMAIN-CONTAINING PROTEIN"/>
    <property type="match status" value="1"/>
</dbReference>
<accession>A0ABW4TDP7</accession>
<keyword evidence="2" id="KW-1185">Reference proteome</keyword>